<evidence type="ECO:0000313" key="3">
    <source>
        <dbReference type="Proteomes" id="UP000824231"/>
    </source>
</evidence>
<protein>
    <submittedName>
        <fullName evidence="2">SDR family oxidoreductase</fullName>
    </submittedName>
</protein>
<dbReference type="Proteomes" id="UP000824231">
    <property type="component" value="Unassembled WGS sequence"/>
</dbReference>
<sequence length="214" mass="23218">MKKVFVVGGSGRVATALIKDLVKQGNQVTAGARHPEKVVKLDNVTAVKLDLHDSQAAINQLINGYDAVYFTAGSRGHDVLQTDAMGAVKSMIAAETNHIQRYIMLSSMYALQPEKWAQIPALASIMDYNIAKFFADNYLISNTKLDYTIVQPATLTEETGTNMISVGENKDTDIPISDVANFLANCLTADNTIGKVLMIRKGETPINEAINAVK</sequence>
<dbReference type="InterPro" id="IPR016040">
    <property type="entry name" value="NAD(P)-bd_dom"/>
</dbReference>
<reference evidence="2" key="1">
    <citation type="journal article" date="2021" name="PeerJ">
        <title>Extensive microbial diversity within the chicken gut microbiome revealed by metagenomics and culture.</title>
        <authorList>
            <person name="Gilroy R."/>
            <person name="Ravi A."/>
            <person name="Getino M."/>
            <person name="Pursley I."/>
            <person name="Horton D.L."/>
            <person name="Alikhan N.F."/>
            <person name="Baker D."/>
            <person name="Gharbi K."/>
            <person name="Hall N."/>
            <person name="Watson M."/>
            <person name="Adriaenssens E.M."/>
            <person name="Foster-Nyarko E."/>
            <person name="Jarju S."/>
            <person name="Secka A."/>
            <person name="Antonio M."/>
            <person name="Oren A."/>
            <person name="Chaudhuri R.R."/>
            <person name="La Ragione R."/>
            <person name="Hildebrand F."/>
            <person name="Pallen M.J."/>
        </authorList>
    </citation>
    <scope>NUCLEOTIDE SEQUENCE</scope>
    <source>
        <strain evidence="2">ChiSxjej3B15-572</strain>
    </source>
</reference>
<evidence type="ECO:0000259" key="1">
    <source>
        <dbReference type="Pfam" id="PF13460"/>
    </source>
</evidence>
<organism evidence="2 3">
    <name type="scientific">Candidatus Limosilactobacillus merdigallinarum</name>
    <dbReference type="NCBI Taxonomy" id="2838652"/>
    <lineage>
        <taxon>Bacteria</taxon>
        <taxon>Bacillati</taxon>
        <taxon>Bacillota</taxon>
        <taxon>Bacilli</taxon>
        <taxon>Lactobacillales</taxon>
        <taxon>Lactobacillaceae</taxon>
        <taxon>Limosilactobacillus</taxon>
    </lineage>
</organism>
<dbReference type="PANTHER" id="PTHR15020:SF50">
    <property type="entry name" value="UPF0659 PROTEIN YMR090W"/>
    <property type="match status" value="1"/>
</dbReference>
<reference evidence="2" key="2">
    <citation type="submission" date="2021-04" db="EMBL/GenBank/DDBJ databases">
        <authorList>
            <person name="Gilroy R."/>
        </authorList>
    </citation>
    <scope>NUCLEOTIDE SEQUENCE</scope>
    <source>
        <strain evidence="2">ChiSxjej3B15-572</strain>
    </source>
</reference>
<dbReference type="InterPro" id="IPR036291">
    <property type="entry name" value="NAD(P)-bd_dom_sf"/>
</dbReference>
<dbReference type="PANTHER" id="PTHR15020">
    <property type="entry name" value="FLAVIN REDUCTASE-RELATED"/>
    <property type="match status" value="1"/>
</dbReference>
<comment type="caution">
    <text evidence="2">The sequence shown here is derived from an EMBL/GenBank/DDBJ whole genome shotgun (WGS) entry which is preliminary data.</text>
</comment>
<dbReference type="SUPFAM" id="SSF51735">
    <property type="entry name" value="NAD(P)-binding Rossmann-fold domains"/>
    <property type="match status" value="1"/>
</dbReference>
<name>A0A9D1VGE3_9LACO</name>
<dbReference type="Pfam" id="PF13460">
    <property type="entry name" value="NAD_binding_10"/>
    <property type="match status" value="1"/>
</dbReference>
<dbReference type="EMBL" id="DXFH01000001">
    <property type="protein sequence ID" value="HIX34921.1"/>
    <property type="molecule type" value="Genomic_DNA"/>
</dbReference>
<feature type="domain" description="NAD(P)-binding" evidence="1">
    <location>
        <begin position="8"/>
        <end position="189"/>
    </location>
</feature>
<dbReference type="AlphaFoldDB" id="A0A9D1VGE3"/>
<evidence type="ECO:0000313" key="2">
    <source>
        <dbReference type="EMBL" id="HIX34921.1"/>
    </source>
</evidence>
<proteinExistence type="predicted"/>
<dbReference type="Gene3D" id="3.40.50.720">
    <property type="entry name" value="NAD(P)-binding Rossmann-like Domain"/>
    <property type="match status" value="1"/>
</dbReference>
<accession>A0A9D1VGE3</accession>
<gene>
    <name evidence="2" type="ORF">H9856_00670</name>
</gene>